<feature type="region of interest" description="Disordered" evidence="1">
    <location>
        <begin position="411"/>
        <end position="440"/>
    </location>
</feature>
<dbReference type="EMBL" id="BK067114">
    <property type="protein sequence ID" value="DBA56604.1"/>
    <property type="molecule type" value="Viral_cRNA"/>
</dbReference>
<evidence type="ECO:0000313" key="3">
    <source>
        <dbReference type="EMBL" id="DBA56610.1"/>
    </source>
</evidence>
<accession>A0AAT9JN77</accession>
<dbReference type="GO" id="GO:0019013">
    <property type="term" value="C:viral nucleocapsid"/>
    <property type="evidence" value="ECO:0007669"/>
    <property type="project" value="UniProtKB-KW"/>
</dbReference>
<proteinExistence type="predicted"/>
<reference evidence="2" key="1">
    <citation type="journal article" date="2024" name="Microb. Genom.">
        <title>The hidden RNA viruses in Blattodea (cockroach and termite).</title>
        <authorList>
            <person name="Fan J."/>
            <person name="Jiang S."/>
            <person name="Li W."/>
            <person name="Li J."/>
            <person name="Pang R."/>
            <person name="Wu H."/>
        </authorList>
    </citation>
    <scope>NUCLEOTIDE SEQUENCE</scope>
    <source>
        <strain evidence="2">AUS2011</strain>
        <strain evidence="3">AUS2014-1</strain>
        <strain evidence="4">AUS2014-2</strain>
    </source>
</reference>
<name>A0AAT9JN77_9MONO</name>
<organism evidence="2">
    <name type="scientific">Cryptotermes secundus lispivirus 1</name>
    <dbReference type="NCBI Taxonomy" id="3133545"/>
    <lineage>
        <taxon>Viruses</taxon>
        <taxon>Riboviria</taxon>
        <taxon>Orthornavirae</taxon>
        <taxon>Negarnaviricota</taxon>
        <taxon>Haploviricotina</taxon>
        <taxon>Monjiviricetes</taxon>
        <taxon>Mononegavirales</taxon>
        <taxon>Lispiviridae</taxon>
    </lineage>
</organism>
<evidence type="ECO:0000313" key="4">
    <source>
        <dbReference type="EMBL" id="DBA56616.1"/>
    </source>
</evidence>
<dbReference type="EMBL" id="BK067115">
    <property type="protein sequence ID" value="DBA56610.1"/>
    <property type="molecule type" value="Viral_cRNA"/>
</dbReference>
<protein>
    <submittedName>
        <fullName evidence="2">Nucleocapsid protein</fullName>
    </submittedName>
</protein>
<dbReference type="EMBL" id="BK067116">
    <property type="protein sequence ID" value="DBA56616.1"/>
    <property type="molecule type" value="Viral_cRNA"/>
</dbReference>
<evidence type="ECO:0000256" key="1">
    <source>
        <dbReference type="SAM" id="MobiDB-lite"/>
    </source>
</evidence>
<evidence type="ECO:0000313" key="2">
    <source>
        <dbReference type="EMBL" id="DBA56604.1"/>
    </source>
</evidence>
<keyword evidence="2" id="KW-0543">Viral nucleoprotein</keyword>
<sequence>MSLVNIDGLLLHPAAGSLALLDAAQAFPPSAITIDPLVPTCPTVQIGCPTGLTRDSEYSVAILWSLRHFYPDAGIIPSSRELIGGLISYINCLLPSDMVEGQGQLTEALMYANIDPQWRIITKGNYREFATHDALKVFRMFSHQGRELFTHERSQQLGLLGLILLLIGKSVTTAGYEGWVNNRLRTFRGVLGIQEDEFIWVLRTSPPQRVLASLSTFLSANQPLRTRLFHVCLRAAASKINLTTQIFSTVLRLLRGVEMNHLLLIDYYVITKYPEILRIRVVRDNMARFNLAIGFLSTIPEAERMYVKILRPRVDTAVLNRNNFSMLANAAFSAAKYENPSMKNYRGGQEASAGGHVDKVVTTYLTIRTTLSIKSMLNSPHSLTTEDERMMIEAEAYASSRGIPLAFGISADPEKQGQLPPMRAPAQQANVSQQATPTRP</sequence>
<keyword evidence="2" id="KW-0946">Virion</keyword>
<feature type="compositionally biased region" description="Polar residues" evidence="1">
    <location>
        <begin position="427"/>
        <end position="440"/>
    </location>
</feature>